<proteinExistence type="predicted"/>
<dbReference type="Pfam" id="PF22818">
    <property type="entry name" value="ApeI-like"/>
    <property type="match status" value="1"/>
</dbReference>
<feature type="domain" description="ApeI dehydratase-like" evidence="1">
    <location>
        <begin position="22"/>
        <end position="100"/>
    </location>
</feature>
<gene>
    <name evidence="2" type="ORF">MON38_03085</name>
</gene>
<keyword evidence="3" id="KW-1185">Reference proteome</keyword>
<dbReference type="Gene3D" id="3.10.129.10">
    <property type="entry name" value="Hotdog Thioesterase"/>
    <property type="match status" value="1"/>
</dbReference>
<organism evidence="2 3">
    <name type="scientific">Hymenobacter cyanobacteriorum</name>
    <dbReference type="NCBI Taxonomy" id="2926463"/>
    <lineage>
        <taxon>Bacteria</taxon>
        <taxon>Pseudomonadati</taxon>
        <taxon>Bacteroidota</taxon>
        <taxon>Cytophagia</taxon>
        <taxon>Cytophagales</taxon>
        <taxon>Hymenobacteraceae</taxon>
        <taxon>Hymenobacter</taxon>
    </lineage>
</organism>
<evidence type="ECO:0000313" key="2">
    <source>
        <dbReference type="EMBL" id="MCI1186389.1"/>
    </source>
</evidence>
<dbReference type="InterPro" id="IPR029069">
    <property type="entry name" value="HotDog_dom_sf"/>
</dbReference>
<comment type="caution">
    <text evidence="2">The sequence shown here is derived from an EMBL/GenBank/DDBJ whole genome shotgun (WGS) entry which is preliminary data.</text>
</comment>
<evidence type="ECO:0000313" key="3">
    <source>
        <dbReference type="Proteomes" id="UP001139193"/>
    </source>
</evidence>
<dbReference type="EMBL" id="JALBGC010000001">
    <property type="protein sequence ID" value="MCI1186389.1"/>
    <property type="molecule type" value="Genomic_DNA"/>
</dbReference>
<name>A0A9X1VC50_9BACT</name>
<dbReference type="RefSeq" id="WP_241934664.1">
    <property type="nucleotide sequence ID" value="NZ_JALBGC010000001.1"/>
</dbReference>
<dbReference type="InterPro" id="IPR054545">
    <property type="entry name" value="ApeI-like"/>
</dbReference>
<dbReference type="GO" id="GO:0016829">
    <property type="term" value="F:lyase activity"/>
    <property type="evidence" value="ECO:0007669"/>
    <property type="project" value="UniProtKB-KW"/>
</dbReference>
<protein>
    <recommendedName>
        <fullName evidence="1">ApeI dehydratase-like domain-containing protein</fullName>
    </recommendedName>
</protein>
<dbReference type="Proteomes" id="UP001139193">
    <property type="component" value="Unassembled WGS sequence"/>
</dbReference>
<dbReference type="SUPFAM" id="SSF54637">
    <property type="entry name" value="Thioesterase/thiol ester dehydrase-isomerase"/>
    <property type="match status" value="1"/>
</dbReference>
<sequence length="144" mass="15818">MRLYPNMLQNSFYTLETVPETTATHMQATIRLNPDHAIFAGHFPGQPVVPGVCMLQIIKELLESAIGQRLQLTQAGNVKFLTVLTPQAHAVVDVRLNFESSESGILLSEATISADTTRFIRLQQAHYAPRNHSLTPASGALRPA</sequence>
<reference evidence="2" key="1">
    <citation type="submission" date="2022-03" db="EMBL/GenBank/DDBJ databases">
        <title>Bacterial whole genome sequence for Hymenobacter sp. DH14.</title>
        <authorList>
            <person name="Le V."/>
        </authorList>
    </citation>
    <scope>NUCLEOTIDE SEQUENCE</scope>
    <source>
        <strain evidence="2">DH14</strain>
    </source>
</reference>
<evidence type="ECO:0000259" key="1">
    <source>
        <dbReference type="Pfam" id="PF22818"/>
    </source>
</evidence>
<accession>A0A9X1VC50</accession>
<dbReference type="AlphaFoldDB" id="A0A9X1VC50"/>